<dbReference type="CDD" id="cd00093">
    <property type="entry name" value="HTH_XRE"/>
    <property type="match status" value="1"/>
</dbReference>
<evidence type="ECO:0000256" key="3">
    <source>
        <dbReference type="ARBA" id="ARBA00023163"/>
    </source>
</evidence>
<dbReference type="EMBL" id="FOTJ01000017">
    <property type="protein sequence ID" value="SFL54720.1"/>
    <property type="molecule type" value="Genomic_DNA"/>
</dbReference>
<dbReference type="Proteomes" id="UP000181969">
    <property type="component" value="Unassembled WGS sequence"/>
</dbReference>
<dbReference type="GO" id="GO:0003677">
    <property type="term" value="F:DNA binding"/>
    <property type="evidence" value="ECO:0007669"/>
    <property type="project" value="UniProtKB-KW"/>
</dbReference>
<feature type="domain" description="HTH cro/C1-type" evidence="4">
    <location>
        <begin position="14"/>
        <end position="68"/>
    </location>
</feature>
<dbReference type="InterPro" id="IPR001387">
    <property type="entry name" value="Cro/C1-type_HTH"/>
</dbReference>
<dbReference type="Pfam" id="PF01381">
    <property type="entry name" value="HTH_3"/>
    <property type="match status" value="1"/>
</dbReference>
<evidence type="ECO:0000259" key="4">
    <source>
        <dbReference type="PROSITE" id="PS50943"/>
    </source>
</evidence>
<dbReference type="SUPFAM" id="SSF51306">
    <property type="entry name" value="LexA/Signal peptidase"/>
    <property type="match status" value="1"/>
</dbReference>
<evidence type="ECO:0000313" key="6">
    <source>
        <dbReference type="Proteomes" id="UP000181969"/>
    </source>
</evidence>
<reference evidence="5 6" key="1">
    <citation type="submission" date="2016-10" db="EMBL/GenBank/DDBJ databases">
        <authorList>
            <person name="de Groot N.N."/>
        </authorList>
    </citation>
    <scope>NUCLEOTIDE SEQUENCE [LARGE SCALE GENOMIC DNA]</scope>
    <source>
        <strain evidence="5 6">M79</strain>
    </source>
</reference>
<dbReference type="InterPro" id="IPR010982">
    <property type="entry name" value="Lambda_DNA-bd_dom_sf"/>
</dbReference>
<dbReference type="CDD" id="cd06529">
    <property type="entry name" value="S24_LexA-like"/>
    <property type="match status" value="1"/>
</dbReference>
<dbReference type="Gene3D" id="2.10.109.10">
    <property type="entry name" value="Umud Fragment, subunit A"/>
    <property type="match status" value="1"/>
</dbReference>
<name>A0A1I4IK65_9LACT</name>
<dbReference type="AlphaFoldDB" id="A0A1I4IK65"/>
<dbReference type="InterPro" id="IPR039418">
    <property type="entry name" value="LexA-like"/>
</dbReference>
<proteinExistence type="predicted"/>
<dbReference type="InterPro" id="IPR036286">
    <property type="entry name" value="LexA/Signal_pep-like_sf"/>
</dbReference>
<keyword evidence="3" id="KW-0804">Transcription</keyword>
<organism evidence="5 6">
    <name type="scientific">Lactococcus garvieae</name>
    <dbReference type="NCBI Taxonomy" id="1363"/>
    <lineage>
        <taxon>Bacteria</taxon>
        <taxon>Bacillati</taxon>
        <taxon>Bacillota</taxon>
        <taxon>Bacilli</taxon>
        <taxon>Lactobacillales</taxon>
        <taxon>Streptococcaceae</taxon>
        <taxon>Lactococcus</taxon>
    </lineage>
</organism>
<gene>
    <name evidence="5" type="ORF">SAMN05216438_11724</name>
</gene>
<dbReference type="Gene3D" id="1.10.260.40">
    <property type="entry name" value="lambda repressor-like DNA-binding domains"/>
    <property type="match status" value="1"/>
</dbReference>
<keyword evidence="1" id="KW-0805">Transcription regulation</keyword>
<dbReference type="PANTHER" id="PTHR40661">
    <property type="match status" value="1"/>
</dbReference>
<dbReference type="PANTHER" id="PTHR40661:SF1">
    <property type="entry name" value="HTH CRO_C1-TYPE DOMAIN-CONTAINING PROTEIN"/>
    <property type="match status" value="1"/>
</dbReference>
<dbReference type="PROSITE" id="PS50943">
    <property type="entry name" value="HTH_CROC1"/>
    <property type="match status" value="1"/>
</dbReference>
<evidence type="ECO:0000313" key="5">
    <source>
        <dbReference type="EMBL" id="SFL54720.1"/>
    </source>
</evidence>
<sequence length="253" mass="29158">MENEQINMYVGAKIKSFRKNAKLNQQELAKKIGVGKTTISNYEVGIRSPKKAQLIKLAELFKVSIDDFFPTTDNLQSDDINDDSFSTLQKINELSKKLLPNRQEKVLDYVVTQLNVQKNTAKDDYKNFNIRGIEASKNGQWHDENINIEMQLPTNVIPEYYNDIAIILGDSMRPHLEHGEILFIQTDDEKANLEIEEGQLGLFNTSKGIFIKKYHPHYLESLNSEFKHVFFKDDDQLKTLGVVVKTLKNNTYN</sequence>
<protein>
    <submittedName>
        <fullName evidence="5">Transcriptional regulator, contains XRE-family HTH domain</fullName>
    </submittedName>
</protein>
<dbReference type="Pfam" id="PF00717">
    <property type="entry name" value="Peptidase_S24"/>
    <property type="match status" value="1"/>
</dbReference>
<keyword evidence="2" id="KW-0238">DNA-binding</keyword>
<dbReference type="SUPFAM" id="SSF47413">
    <property type="entry name" value="lambda repressor-like DNA-binding domains"/>
    <property type="match status" value="1"/>
</dbReference>
<evidence type="ECO:0000256" key="2">
    <source>
        <dbReference type="ARBA" id="ARBA00023125"/>
    </source>
</evidence>
<dbReference type="SMART" id="SM00530">
    <property type="entry name" value="HTH_XRE"/>
    <property type="match status" value="1"/>
</dbReference>
<evidence type="ECO:0000256" key="1">
    <source>
        <dbReference type="ARBA" id="ARBA00023015"/>
    </source>
</evidence>
<dbReference type="RefSeq" id="WP_177180202.1">
    <property type="nucleotide sequence ID" value="NZ_CAXVJC010000005.1"/>
</dbReference>
<accession>A0A1I4IK65</accession>
<dbReference type="InterPro" id="IPR015927">
    <property type="entry name" value="Peptidase_S24_S26A/B/C"/>
</dbReference>